<dbReference type="AlphaFoldDB" id="A0A975U6Z0"/>
<dbReference type="CDD" id="cd10564">
    <property type="entry name" value="NapF_like"/>
    <property type="match status" value="1"/>
</dbReference>
<dbReference type="PANTHER" id="PTHR24960">
    <property type="entry name" value="PHOTOSYSTEM I IRON-SULFUR CENTER-RELATED"/>
    <property type="match status" value="1"/>
</dbReference>
<comment type="cofactor">
    <cofactor evidence="6">
        <name>[4Fe-4S] cluster</name>
        <dbReference type="ChEBI" id="CHEBI:49883"/>
    </cofactor>
</comment>
<feature type="binding site" evidence="6">
    <location>
        <position position="142"/>
    </location>
    <ligand>
        <name>[4Fe-4S] cluster</name>
        <dbReference type="ChEBI" id="CHEBI:49883"/>
        <label>3</label>
    </ligand>
</feature>
<evidence type="ECO:0000313" key="9">
    <source>
        <dbReference type="Proteomes" id="UP000694232"/>
    </source>
</evidence>
<evidence type="ECO:0000313" key="8">
    <source>
        <dbReference type="EMBL" id="QXO16348.1"/>
    </source>
</evidence>
<dbReference type="EMBL" id="CP076642">
    <property type="protein sequence ID" value="QXO16348.1"/>
    <property type="molecule type" value="Genomic_DNA"/>
</dbReference>
<dbReference type="RefSeq" id="WP_136487701.1">
    <property type="nucleotide sequence ID" value="NZ_CP076642.1"/>
</dbReference>
<evidence type="ECO:0000256" key="5">
    <source>
        <dbReference type="ARBA" id="ARBA00023014"/>
    </source>
</evidence>
<dbReference type="PANTHER" id="PTHR24960:SF46">
    <property type="entry name" value="FERREDOXIN-TYPE PROTEIN NAPF"/>
    <property type="match status" value="1"/>
</dbReference>
<feature type="domain" description="4Fe-4S ferredoxin-type" evidence="7">
    <location>
        <begin position="26"/>
        <end position="55"/>
    </location>
</feature>
<reference evidence="8" key="1">
    <citation type="submission" date="2021-06" db="EMBL/GenBank/DDBJ databases">
        <title>Vibrio nov. sp., novel gut bacterium isolated from Yellow Sea oyster.</title>
        <authorList>
            <person name="Muhammad N."/>
            <person name="Nguyen T.H."/>
            <person name="Lee Y.-J."/>
            <person name="Ko J."/>
            <person name="Kim S.-G."/>
        </authorList>
    </citation>
    <scope>NUCLEOTIDE SEQUENCE</scope>
    <source>
        <strain evidence="8">OG9-811</strain>
    </source>
</reference>
<dbReference type="SUPFAM" id="SSF54862">
    <property type="entry name" value="4Fe-4S ferredoxins"/>
    <property type="match status" value="1"/>
</dbReference>
<comment type="subunit">
    <text evidence="6">Interacts with the cytoplasmic NapA precursor.</text>
</comment>
<evidence type="ECO:0000256" key="4">
    <source>
        <dbReference type="ARBA" id="ARBA00023004"/>
    </source>
</evidence>
<feature type="binding site" evidence="6">
    <location>
        <position position="149"/>
    </location>
    <ligand>
        <name>[4Fe-4S] cluster</name>
        <dbReference type="ChEBI" id="CHEBI:49883"/>
        <label>3</label>
    </ligand>
</feature>
<keyword evidence="4 6" id="KW-0408">Iron</keyword>
<organism evidence="8 9">
    <name type="scientific">Vibrio ostreae</name>
    <dbReference type="NCBI Taxonomy" id="2841925"/>
    <lineage>
        <taxon>Bacteria</taxon>
        <taxon>Pseudomonadati</taxon>
        <taxon>Pseudomonadota</taxon>
        <taxon>Gammaproteobacteria</taxon>
        <taxon>Vibrionales</taxon>
        <taxon>Vibrionaceae</taxon>
        <taxon>Vibrio</taxon>
    </lineage>
</organism>
<evidence type="ECO:0000256" key="2">
    <source>
        <dbReference type="ARBA" id="ARBA00022723"/>
    </source>
</evidence>
<dbReference type="Gene3D" id="3.30.70.20">
    <property type="match status" value="2"/>
</dbReference>
<dbReference type="HAMAP" id="MF_02201">
    <property type="entry name" value="NapF"/>
    <property type="match status" value="1"/>
</dbReference>
<name>A0A975U6Z0_9VIBR</name>
<evidence type="ECO:0000256" key="3">
    <source>
        <dbReference type="ARBA" id="ARBA00022737"/>
    </source>
</evidence>
<dbReference type="Proteomes" id="UP000694232">
    <property type="component" value="Chromosome 2"/>
</dbReference>
<evidence type="ECO:0000256" key="6">
    <source>
        <dbReference type="HAMAP-Rule" id="MF_02201"/>
    </source>
</evidence>
<feature type="binding site" evidence="6">
    <location>
        <position position="38"/>
    </location>
    <ligand>
        <name>[4Fe-4S] cluster</name>
        <dbReference type="ChEBI" id="CHEBI:49883"/>
        <label>1</label>
    </ligand>
</feature>
<keyword evidence="6" id="KW-0963">Cytoplasm</keyword>
<dbReference type="InterPro" id="IPR017896">
    <property type="entry name" value="4Fe4S_Fe-S-bd"/>
</dbReference>
<protein>
    <recommendedName>
        <fullName evidence="6">Ferredoxin-type protein NapF</fullName>
    </recommendedName>
</protein>
<feature type="binding site" evidence="6">
    <location>
        <position position="35"/>
    </location>
    <ligand>
        <name>[4Fe-4S] cluster</name>
        <dbReference type="ChEBI" id="CHEBI:49883"/>
        <label>1</label>
    </ligand>
</feature>
<keyword evidence="1 6" id="KW-0004">4Fe-4S</keyword>
<dbReference type="GO" id="GO:0005737">
    <property type="term" value="C:cytoplasm"/>
    <property type="evidence" value="ECO:0007669"/>
    <property type="project" value="UniProtKB-SubCell"/>
</dbReference>
<accession>A0A975U6Z0</accession>
<dbReference type="PROSITE" id="PS00198">
    <property type="entry name" value="4FE4S_FER_1"/>
    <property type="match status" value="1"/>
</dbReference>
<dbReference type="InterPro" id="IPR050157">
    <property type="entry name" value="PSI_iron-sulfur_center"/>
</dbReference>
<feature type="binding site" evidence="6">
    <location>
        <position position="73"/>
    </location>
    <ligand>
        <name>[4Fe-4S] cluster</name>
        <dbReference type="ChEBI" id="CHEBI:49883"/>
        <label>2</label>
    </ligand>
</feature>
<dbReference type="InterPro" id="IPR004496">
    <property type="entry name" value="NapF"/>
</dbReference>
<dbReference type="KEGG" id="vos:KNV97_02225"/>
<proteinExistence type="inferred from homology"/>
<dbReference type="Pfam" id="PF12838">
    <property type="entry name" value="Fer4_7"/>
    <property type="match status" value="1"/>
</dbReference>
<feature type="binding site" evidence="6">
    <location>
        <position position="41"/>
    </location>
    <ligand>
        <name>[4Fe-4S] cluster</name>
        <dbReference type="ChEBI" id="CHEBI:49883"/>
        <label>1</label>
    </ligand>
</feature>
<feature type="domain" description="4Fe-4S ferredoxin-type" evidence="7">
    <location>
        <begin position="56"/>
        <end position="87"/>
    </location>
</feature>
<feature type="binding site" evidence="6">
    <location>
        <position position="145"/>
    </location>
    <ligand>
        <name>[4Fe-4S] cluster</name>
        <dbReference type="ChEBI" id="CHEBI:49883"/>
        <label>3</label>
    </ligand>
</feature>
<dbReference type="Pfam" id="PF00037">
    <property type="entry name" value="Fer4"/>
    <property type="match status" value="1"/>
</dbReference>
<dbReference type="NCBIfam" id="TIGR00402">
    <property type="entry name" value="napF"/>
    <property type="match status" value="1"/>
</dbReference>
<gene>
    <name evidence="6 8" type="primary">napF</name>
    <name evidence="8" type="ORF">KNV97_02225</name>
</gene>
<keyword evidence="9" id="KW-1185">Reference proteome</keyword>
<comment type="function">
    <text evidence="6">Could be involved in the maturation of NapA, the catalytic subunit of the periplasmic nitrate reductase, before its export into the periplasm.</text>
</comment>
<keyword evidence="2 6" id="KW-0479">Metal-binding</keyword>
<sequence>MVDFSKRRLFTRQLVDSDAIRLPWIISAEVLTDLCTRCGQCLTACEMNIIVHGDGGFPSVDFALDECTFCYQCAEVCPAPIFLPQSESPWQATASISQRCLATQNVECRSCGDSCDVMAIHFHLAAGKVAQPVINTDECNGCGACVSVCPTDAIKVTRIE</sequence>
<feature type="binding site" evidence="6">
    <location>
        <position position="70"/>
    </location>
    <ligand>
        <name>[4Fe-4S] cluster</name>
        <dbReference type="ChEBI" id="CHEBI:49883"/>
        <label>2</label>
    </ligand>
</feature>
<dbReference type="PROSITE" id="PS51379">
    <property type="entry name" value="4FE4S_FER_2"/>
    <property type="match status" value="3"/>
</dbReference>
<comment type="subcellular location">
    <subcellularLocation>
        <location evidence="6">Cytoplasm</location>
    </subcellularLocation>
</comment>
<evidence type="ECO:0000259" key="7">
    <source>
        <dbReference type="PROSITE" id="PS51379"/>
    </source>
</evidence>
<feature type="binding site" evidence="6">
    <location>
        <position position="45"/>
    </location>
    <ligand>
        <name>[4Fe-4S] cluster</name>
        <dbReference type="ChEBI" id="CHEBI:49883"/>
        <label>1</label>
    </ligand>
</feature>
<feature type="binding site" evidence="6">
    <location>
        <position position="77"/>
    </location>
    <ligand>
        <name>[4Fe-4S] cluster</name>
        <dbReference type="ChEBI" id="CHEBI:49883"/>
        <label>2</label>
    </ligand>
</feature>
<keyword evidence="5 6" id="KW-0411">Iron-sulfur</keyword>
<dbReference type="InterPro" id="IPR017900">
    <property type="entry name" value="4Fe4S_Fe_S_CS"/>
</dbReference>
<keyword evidence="3 6" id="KW-0677">Repeat</keyword>
<feature type="domain" description="4Fe-4S ferredoxin-type" evidence="7">
    <location>
        <begin position="130"/>
        <end position="159"/>
    </location>
</feature>
<feature type="binding site" evidence="6">
    <location>
        <position position="139"/>
    </location>
    <ligand>
        <name>[4Fe-4S] cluster</name>
        <dbReference type="ChEBI" id="CHEBI:49883"/>
        <label>3</label>
    </ligand>
</feature>
<comment type="similarity">
    <text evidence="6">Belongs to the NapF family.</text>
</comment>
<dbReference type="GO" id="GO:0051539">
    <property type="term" value="F:4 iron, 4 sulfur cluster binding"/>
    <property type="evidence" value="ECO:0007669"/>
    <property type="project" value="UniProtKB-UniRule"/>
</dbReference>
<dbReference type="GO" id="GO:0046872">
    <property type="term" value="F:metal ion binding"/>
    <property type="evidence" value="ECO:0007669"/>
    <property type="project" value="UniProtKB-KW"/>
</dbReference>
<evidence type="ECO:0000256" key="1">
    <source>
        <dbReference type="ARBA" id="ARBA00022485"/>
    </source>
</evidence>
<feature type="binding site" evidence="6">
    <location>
        <position position="67"/>
    </location>
    <ligand>
        <name>[4Fe-4S] cluster</name>
        <dbReference type="ChEBI" id="CHEBI:49883"/>
        <label>2</label>
    </ligand>
</feature>